<dbReference type="PANTHER" id="PTHR48081">
    <property type="entry name" value="AB HYDROLASE SUPERFAMILY PROTEIN C4A8.06C"/>
    <property type="match status" value="1"/>
</dbReference>
<protein>
    <submittedName>
        <fullName evidence="3">Esterase/lipase/thioesterase</fullName>
    </submittedName>
</protein>
<dbReference type="SUPFAM" id="SSF53474">
    <property type="entry name" value="alpha/beta-Hydrolases"/>
    <property type="match status" value="1"/>
</dbReference>
<dbReference type="InterPro" id="IPR013094">
    <property type="entry name" value="AB_hydrolase_3"/>
</dbReference>
<name>A0A158E3I8_9BURK</name>
<evidence type="ECO:0000259" key="2">
    <source>
        <dbReference type="Pfam" id="PF07859"/>
    </source>
</evidence>
<comment type="caution">
    <text evidence="3">The sequence shown here is derived from an EMBL/GenBank/DDBJ whole genome shotgun (WGS) entry which is preliminary data.</text>
</comment>
<proteinExistence type="predicted"/>
<gene>
    <name evidence="3" type="ORF">AWB80_08088</name>
</gene>
<dbReference type="GO" id="GO:0016787">
    <property type="term" value="F:hydrolase activity"/>
    <property type="evidence" value="ECO:0007669"/>
    <property type="project" value="UniProtKB-KW"/>
</dbReference>
<dbReference type="RefSeq" id="WP_279628696.1">
    <property type="nucleotide sequence ID" value="NZ_FCOE02000066.1"/>
</dbReference>
<keyword evidence="4" id="KW-1185">Reference proteome</keyword>
<reference evidence="3" key="1">
    <citation type="submission" date="2016-01" db="EMBL/GenBank/DDBJ databases">
        <authorList>
            <person name="Peeters C."/>
        </authorList>
    </citation>
    <scope>NUCLEOTIDE SEQUENCE [LARGE SCALE GENOMIC DNA]</scope>
    <source>
        <strain evidence="3">LMG 29323</strain>
    </source>
</reference>
<dbReference type="AlphaFoldDB" id="A0A158E3I8"/>
<dbReference type="Proteomes" id="UP000054911">
    <property type="component" value="Unassembled WGS sequence"/>
</dbReference>
<sequence length="211" mass="23266">MLSSCLPTIRLAPEHKFPAANDDAIAAWQWVLEDATLINGDPSRITVMGESAGANLAINVSIAARDRDLQMPAHQALAYTVASRNTMSVSCEENRAAKPLNKPMMLWFVEQVINSKDDLRDARINLVEPDLTGLPPTALVTARITKGICLCCAKNSVNYRRRVRRPGKCASCSKCLPPKELCLSSRISMQLRSGRLRMREDSPRNCSGSDR</sequence>
<organism evidence="3 4">
    <name type="scientific">Caballeronia pedi</name>
    <dbReference type="NCBI Taxonomy" id="1777141"/>
    <lineage>
        <taxon>Bacteria</taxon>
        <taxon>Pseudomonadati</taxon>
        <taxon>Pseudomonadota</taxon>
        <taxon>Betaproteobacteria</taxon>
        <taxon>Burkholderiales</taxon>
        <taxon>Burkholderiaceae</taxon>
        <taxon>Caballeronia</taxon>
    </lineage>
</organism>
<dbReference type="InterPro" id="IPR029058">
    <property type="entry name" value="AB_hydrolase_fold"/>
</dbReference>
<dbReference type="EMBL" id="FCOE02000066">
    <property type="protein sequence ID" value="SAL01280.1"/>
    <property type="molecule type" value="Genomic_DNA"/>
</dbReference>
<feature type="domain" description="Alpha/beta hydrolase fold-3" evidence="2">
    <location>
        <begin position="10"/>
        <end position="142"/>
    </location>
</feature>
<accession>A0A158E3I8</accession>
<evidence type="ECO:0000256" key="1">
    <source>
        <dbReference type="ARBA" id="ARBA00022801"/>
    </source>
</evidence>
<dbReference type="Gene3D" id="3.40.50.1820">
    <property type="entry name" value="alpha/beta hydrolase"/>
    <property type="match status" value="1"/>
</dbReference>
<dbReference type="STRING" id="1777141.AWB80_08088"/>
<evidence type="ECO:0000313" key="4">
    <source>
        <dbReference type="Proteomes" id="UP000054911"/>
    </source>
</evidence>
<dbReference type="Pfam" id="PF07859">
    <property type="entry name" value="Abhydrolase_3"/>
    <property type="match status" value="1"/>
</dbReference>
<dbReference type="InterPro" id="IPR050300">
    <property type="entry name" value="GDXG_lipolytic_enzyme"/>
</dbReference>
<keyword evidence="1" id="KW-0378">Hydrolase</keyword>
<dbReference type="PANTHER" id="PTHR48081:SF8">
    <property type="entry name" value="ALPHA_BETA HYDROLASE FOLD-3 DOMAIN-CONTAINING PROTEIN-RELATED"/>
    <property type="match status" value="1"/>
</dbReference>
<evidence type="ECO:0000313" key="3">
    <source>
        <dbReference type="EMBL" id="SAL01280.1"/>
    </source>
</evidence>